<comment type="caution">
    <text evidence="10">The sequence shown here is derived from an EMBL/GenBank/DDBJ whole genome shotgun (WGS) entry which is preliminary data.</text>
</comment>
<evidence type="ECO:0000313" key="11">
    <source>
        <dbReference type="Proteomes" id="UP000824202"/>
    </source>
</evidence>
<reference evidence="10" key="1">
    <citation type="journal article" date="2021" name="PeerJ">
        <title>Extensive microbial diversity within the chicken gut microbiome revealed by metagenomics and culture.</title>
        <authorList>
            <person name="Gilroy R."/>
            <person name="Ravi A."/>
            <person name="Getino M."/>
            <person name="Pursley I."/>
            <person name="Horton D.L."/>
            <person name="Alikhan N.F."/>
            <person name="Baker D."/>
            <person name="Gharbi K."/>
            <person name="Hall N."/>
            <person name="Watson M."/>
            <person name="Adriaenssens E.M."/>
            <person name="Foster-Nyarko E."/>
            <person name="Jarju S."/>
            <person name="Secka A."/>
            <person name="Antonio M."/>
            <person name="Oren A."/>
            <person name="Chaudhuri R.R."/>
            <person name="La Ragione R."/>
            <person name="Hildebrand F."/>
            <person name="Pallen M.J."/>
        </authorList>
    </citation>
    <scope>NUCLEOTIDE SEQUENCE</scope>
    <source>
        <strain evidence="10">23274</strain>
    </source>
</reference>
<gene>
    <name evidence="10" type="ORF">H9863_04855</name>
</gene>
<feature type="signal peptide" evidence="8">
    <location>
        <begin position="1"/>
        <end position="17"/>
    </location>
</feature>
<dbReference type="EMBL" id="DXFT01000095">
    <property type="protein sequence ID" value="HIX03432.1"/>
    <property type="molecule type" value="Genomic_DNA"/>
</dbReference>
<dbReference type="InterPro" id="IPR037066">
    <property type="entry name" value="Plug_dom_sf"/>
</dbReference>
<dbReference type="Gene3D" id="3.55.50.30">
    <property type="match status" value="1"/>
</dbReference>
<evidence type="ECO:0000259" key="9">
    <source>
        <dbReference type="SMART" id="SM00965"/>
    </source>
</evidence>
<feature type="domain" description="Secretin/TonB short N-terminal" evidence="9">
    <location>
        <begin position="48"/>
        <end position="99"/>
    </location>
</feature>
<evidence type="ECO:0000256" key="2">
    <source>
        <dbReference type="ARBA" id="ARBA00022448"/>
    </source>
</evidence>
<dbReference type="InterPro" id="IPR012910">
    <property type="entry name" value="Plug_dom"/>
</dbReference>
<dbReference type="GO" id="GO:0009279">
    <property type="term" value="C:cell outer membrane"/>
    <property type="evidence" value="ECO:0007669"/>
    <property type="project" value="UniProtKB-SubCell"/>
</dbReference>
<dbReference type="SUPFAM" id="SSF56935">
    <property type="entry name" value="Porins"/>
    <property type="match status" value="1"/>
</dbReference>
<dbReference type="SMART" id="SM00965">
    <property type="entry name" value="STN"/>
    <property type="match status" value="1"/>
</dbReference>
<evidence type="ECO:0000256" key="6">
    <source>
        <dbReference type="ARBA" id="ARBA00023237"/>
    </source>
</evidence>
<dbReference type="InterPro" id="IPR011662">
    <property type="entry name" value="Secretin/TonB_short_N"/>
</dbReference>
<organism evidence="10 11">
    <name type="scientific">Candidatus Odoribacter faecigallinarum</name>
    <dbReference type="NCBI Taxonomy" id="2838706"/>
    <lineage>
        <taxon>Bacteria</taxon>
        <taxon>Pseudomonadati</taxon>
        <taxon>Bacteroidota</taxon>
        <taxon>Bacteroidia</taxon>
        <taxon>Bacteroidales</taxon>
        <taxon>Odoribacteraceae</taxon>
        <taxon>Odoribacter</taxon>
    </lineage>
</organism>
<evidence type="ECO:0000256" key="3">
    <source>
        <dbReference type="ARBA" id="ARBA00022452"/>
    </source>
</evidence>
<dbReference type="Gene3D" id="2.40.170.20">
    <property type="entry name" value="TonB-dependent receptor, beta-barrel domain"/>
    <property type="match status" value="1"/>
</dbReference>
<dbReference type="Pfam" id="PF13715">
    <property type="entry name" value="CarbopepD_reg_2"/>
    <property type="match status" value="1"/>
</dbReference>
<dbReference type="InterPro" id="IPR039426">
    <property type="entry name" value="TonB-dep_rcpt-like"/>
</dbReference>
<name>A0A9D2AC43_9BACT</name>
<keyword evidence="8" id="KW-0732">Signal</keyword>
<evidence type="ECO:0000313" key="10">
    <source>
        <dbReference type="EMBL" id="HIX03432.1"/>
    </source>
</evidence>
<keyword evidence="3 7" id="KW-1134">Transmembrane beta strand</keyword>
<dbReference type="InterPro" id="IPR023997">
    <property type="entry name" value="TonB-dep_OMP_SusC/RagA_CS"/>
</dbReference>
<dbReference type="AlphaFoldDB" id="A0A9D2AC43"/>
<dbReference type="PROSITE" id="PS52016">
    <property type="entry name" value="TONB_DEPENDENT_REC_3"/>
    <property type="match status" value="1"/>
</dbReference>
<accession>A0A9D2AC43</accession>
<keyword evidence="5 7" id="KW-0472">Membrane</keyword>
<sequence>MRIFAVCMCLFSFGLSAETLAQTEKVQLNVKNVTLETIFNEIQRQTDLAFLFNHELVADLGTLSLKVKDRSVEEVLNDIFQGTNLTWSLNGNMIVVKERQLQQQSQPEEIRVSGTVKDEAGNPLPGVAVVLKGTTLGTATDSEGKYTLALPEGNHTLVFSMLGMKVREELIGTRTEINVVMQEDATEMDEVVVTGIFKKSKESFTGSVSMITEKELKSFRGRNLISTLSNIDPTFNVLENNLYGSDPNHLPELQIRGTSSLPTVEDLQNETKVDLNTPLIIMDGFEISLTRMLDLNDEDVASVTLLKDGSATAIYGSRGANGVVVIETKRPEPGKLRFSYRGSLNIEVPDLTDYDVLNAAEKLQLEYNAGLYEDEWAHFEMELRERYAKIQEEVARGVDTYWLSKPLRTGVGHRHNLRLEGGGEEGFRYAASVQYNDVVGVMKGSDRKTFNGSVDLMYERGKLSFRNNLEISLGESNESPYGSFNEYVRLNPYWTGYDENGHVLKEMEEKTYFWDEAPANPLYNASLDLVNRSTNTTITNNFDVEWRPLKELTVRSRVGLSKMFSDRDDFKPADHTEFKDYSDDEIFRKGRYVYSSGKGFNYDWDVTVSYAKTFKERHELYVGLNYNIAQEKSNSYTFTVEGFPQDNLKYLSMALQYEKNGKPTGTESVERRIGITGNVNYIYDNRYFADIAYRIDGASQFGSSKRFAPFYSFGIGWNIHEEKFMENVEWLDRLKLRASYALTGSVNFEPYQALATYKYYVDDRYRYWFGSYMLSLANEDLEWQKTDKWNIGLEIAVLNNRLKLTVDAYNNLTNNLLSEMYLPLANGFPSYTANIGKVKNSGLEMSMSAYAIRNTDKNVFWTISASMVHEKNEIVKISEALKAANEELEASGGSNPQYMYREGEALRTIYVVPSLGIDPSNGKELFVNREGNITYTWDARDKVACGSEDPKYRGNINSMLSWRNWGLNLSFAYRLGGYQYNST</sequence>
<comment type="similarity">
    <text evidence="7">Belongs to the TonB-dependent receptor family.</text>
</comment>
<evidence type="ECO:0000256" key="1">
    <source>
        <dbReference type="ARBA" id="ARBA00004571"/>
    </source>
</evidence>
<protein>
    <submittedName>
        <fullName evidence="10">SusC/RagA family TonB-linked outer membrane protein</fullName>
    </submittedName>
</protein>
<dbReference type="Pfam" id="PF07715">
    <property type="entry name" value="Plug"/>
    <property type="match status" value="1"/>
</dbReference>
<reference evidence="10" key="2">
    <citation type="submission" date="2021-04" db="EMBL/GenBank/DDBJ databases">
        <authorList>
            <person name="Gilroy R."/>
        </authorList>
    </citation>
    <scope>NUCLEOTIDE SEQUENCE</scope>
    <source>
        <strain evidence="10">23274</strain>
    </source>
</reference>
<dbReference type="NCBIfam" id="TIGR04056">
    <property type="entry name" value="OMP_RagA_SusC"/>
    <property type="match status" value="1"/>
</dbReference>
<evidence type="ECO:0000256" key="7">
    <source>
        <dbReference type="PROSITE-ProRule" id="PRU01360"/>
    </source>
</evidence>
<dbReference type="NCBIfam" id="TIGR04057">
    <property type="entry name" value="SusC_RagA_signa"/>
    <property type="match status" value="1"/>
</dbReference>
<comment type="subcellular location">
    <subcellularLocation>
        <location evidence="1 7">Cell outer membrane</location>
        <topology evidence="1 7">Multi-pass membrane protein</topology>
    </subcellularLocation>
</comment>
<evidence type="ECO:0000256" key="5">
    <source>
        <dbReference type="ARBA" id="ARBA00023136"/>
    </source>
</evidence>
<evidence type="ECO:0000256" key="8">
    <source>
        <dbReference type="SAM" id="SignalP"/>
    </source>
</evidence>
<feature type="chain" id="PRO_5038383959" evidence="8">
    <location>
        <begin position="18"/>
        <end position="983"/>
    </location>
</feature>
<dbReference type="Gene3D" id="2.170.130.10">
    <property type="entry name" value="TonB-dependent receptor, plug domain"/>
    <property type="match status" value="1"/>
</dbReference>
<dbReference type="Pfam" id="PF07660">
    <property type="entry name" value="STN"/>
    <property type="match status" value="1"/>
</dbReference>
<keyword evidence="6 7" id="KW-0998">Cell outer membrane</keyword>
<keyword evidence="2 7" id="KW-0813">Transport</keyword>
<dbReference type="InterPro" id="IPR036942">
    <property type="entry name" value="Beta-barrel_TonB_sf"/>
</dbReference>
<dbReference type="InterPro" id="IPR008969">
    <property type="entry name" value="CarboxyPept-like_regulatory"/>
</dbReference>
<keyword evidence="4 7" id="KW-0812">Transmembrane</keyword>
<proteinExistence type="inferred from homology"/>
<dbReference type="Gene3D" id="2.60.40.1120">
    <property type="entry name" value="Carboxypeptidase-like, regulatory domain"/>
    <property type="match status" value="1"/>
</dbReference>
<dbReference type="InterPro" id="IPR023996">
    <property type="entry name" value="TonB-dep_OMP_SusC/RagA"/>
</dbReference>
<dbReference type="Proteomes" id="UP000824202">
    <property type="component" value="Unassembled WGS sequence"/>
</dbReference>
<dbReference type="SUPFAM" id="SSF49464">
    <property type="entry name" value="Carboxypeptidase regulatory domain-like"/>
    <property type="match status" value="1"/>
</dbReference>
<evidence type="ECO:0000256" key="4">
    <source>
        <dbReference type="ARBA" id="ARBA00022692"/>
    </source>
</evidence>
<feature type="non-terminal residue" evidence="10">
    <location>
        <position position="983"/>
    </location>
</feature>